<dbReference type="SMART" id="SM00249">
    <property type="entry name" value="PHD"/>
    <property type="match status" value="1"/>
</dbReference>
<dbReference type="OrthoDB" id="436852at2759"/>
<dbReference type="InterPro" id="IPR006565">
    <property type="entry name" value="BTP"/>
</dbReference>
<keyword evidence="12" id="KW-1185">Reference proteome</keyword>
<keyword evidence="5" id="KW-0805">Transcription regulation</keyword>
<evidence type="ECO:0000259" key="10">
    <source>
        <dbReference type="PROSITE" id="PS50016"/>
    </source>
</evidence>
<feature type="compositionally biased region" description="Low complexity" evidence="9">
    <location>
        <begin position="523"/>
        <end position="537"/>
    </location>
</feature>
<dbReference type="InterPro" id="IPR013083">
    <property type="entry name" value="Znf_RING/FYVE/PHD"/>
</dbReference>
<proteinExistence type="predicted"/>
<organism evidence="11 12">
    <name type="scientific">Mucor saturninus</name>
    <dbReference type="NCBI Taxonomy" id="64648"/>
    <lineage>
        <taxon>Eukaryota</taxon>
        <taxon>Fungi</taxon>
        <taxon>Fungi incertae sedis</taxon>
        <taxon>Mucoromycota</taxon>
        <taxon>Mucoromycotina</taxon>
        <taxon>Mucoromycetes</taxon>
        <taxon>Mucorales</taxon>
        <taxon>Mucorineae</taxon>
        <taxon>Mucoraceae</taxon>
        <taxon>Mucor</taxon>
    </lineage>
</organism>
<dbReference type="SMART" id="SM00576">
    <property type="entry name" value="BTP"/>
    <property type="match status" value="1"/>
</dbReference>
<evidence type="ECO:0000256" key="9">
    <source>
        <dbReference type="SAM" id="MobiDB-lite"/>
    </source>
</evidence>
<evidence type="ECO:0000256" key="4">
    <source>
        <dbReference type="ARBA" id="ARBA00022833"/>
    </source>
</evidence>
<dbReference type="EMBL" id="JAEPRD010000114">
    <property type="protein sequence ID" value="KAG2198250.1"/>
    <property type="molecule type" value="Genomic_DNA"/>
</dbReference>
<keyword evidence="3 8" id="KW-0863">Zinc-finger</keyword>
<dbReference type="Gene3D" id="1.10.20.10">
    <property type="entry name" value="Histone, subunit A"/>
    <property type="match status" value="1"/>
</dbReference>
<comment type="subcellular location">
    <subcellularLocation>
        <location evidence="1">Nucleus</location>
    </subcellularLocation>
</comment>
<dbReference type="GO" id="GO:0046982">
    <property type="term" value="F:protein heterodimerization activity"/>
    <property type="evidence" value="ECO:0007669"/>
    <property type="project" value="InterPro"/>
</dbReference>
<dbReference type="Proteomes" id="UP000603453">
    <property type="component" value="Unassembled WGS sequence"/>
</dbReference>
<evidence type="ECO:0000256" key="7">
    <source>
        <dbReference type="ARBA" id="ARBA00023242"/>
    </source>
</evidence>
<dbReference type="PANTHER" id="PTHR46338">
    <property type="entry name" value="TRANSCRIPTION INITIATION FACTOR TFIID SUBUNIT 8"/>
    <property type="match status" value="1"/>
</dbReference>
<dbReference type="InterPro" id="IPR009072">
    <property type="entry name" value="Histone-fold"/>
</dbReference>
<evidence type="ECO:0000256" key="1">
    <source>
        <dbReference type="ARBA" id="ARBA00004123"/>
    </source>
</evidence>
<sequence>MTDNVCYSILKTATQQIIQSAGFEAANNSSIDTLTDVFGKYIELLGSTVSAYANLNGRTIGNSFDLMEAMSEVDIQPKKLKVWLEEEGKFLTPCWSDQSDPGRLIQGVINGGKPAFDDVVEYRYGTPIVDYDIPSPTFVDSPIEQDANDLPDYIPSYLPPFPEIKQDEIVEEISFQKQQQLLQQKKEQEELQQQQQQQQQLPVLVKNRKKPIENPFTHIIPFEDSSLTTDNEDGTQQQPLSLLVDVNKNKKRTEEEEEETITKRRKIATSSLVDALSNIKPPQYKLGEGLIDKNDELFKNQTQNAAAPGNYLFNHDIGVFDQVVRTIADPMVISKLTCPNLQTDIAVFNSPNAPSNLYQEVRSSPGPSSPERSSSMLAALAGGSSALKKSGLKKLSSSQSLSHIPSTPMSLSSLSNHTISKHSVDINAIKTGDSKYIIKKKRMLLEKQQLLERQQQEKDFPQQQQQPQQTPPQSAPVQEHTQTHKQHAVAPPILKSTLTTTNHAAAPINNSALPKPIGPISLSSFSSSSASSSTLSPLEKEKKKQKSKGPKLMLNFASLPPPTITEDVSSPNTPKIRFKIKPPEQQPASTAPASAGASTSTTPKSTISLQQYQQQKQKDVPIKLEKQQPMLSSPIPRTVPPPPPPSTQQSNFSLSHNGYSAEEIRCICENPTVDYGTFMIACDRCSIWFHGSCVGIAESDQVEEWYCRRCRG</sequence>
<evidence type="ECO:0000256" key="5">
    <source>
        <dbReference type="ARBA" id="ARBA00023015"/>
    </source>
</evidence>
<gene>
    <name evidence="11" type="ORF">INT47_004334</name>
</gene>
<dbReference type="Pfam" id="PF00628">
    <property type="entry name" value="PHD"/>
    <property type="match status" value="1"/>
</dbReference>
<keyword evidence="6" id="KW-0804">Transcription</keyword>
<dbReference type="InterPro" id="IPR001965">
    <property type="entry name" value="Znf_PHD"/>
</dbReference>
<evidence type="ECO:0000256" key="8">
    <source>
        <dbReference type="PROSITE-ProRule" id="PRU00146"/>
    </source>
</evidence>
<dbReference type="CDD" id="cd00076">
    <property type="entry name" value="HFD_SF"/>
    <property type="match status" value="1"/>
</dbReference>
<dbReference type="PROSITE" id="PS50016">
    <property type="entry name" value="ZF_PHD_2"/>
    <property type="match status" value="1"/>
</dbReference>
<evidence type="ECO:0000313" key="12">
    <source>
        <dbReference type="Proteomes" id="UP000603453"/>
    </source>
</evidence>
<feature type="region of interest" description="Disordered" evidence="9">
    <location>
        <begin position="523"/>
        <end position="654"/>
    </location>
</feature>
<evidence type="ECO:0000256" key="2">
    <source>
        <dbReference type="ARBA" id="ARBA00022723"/>
    </source>
</evidence>
<feature type="compositionally biased region" description="Pro residues" evidence="9">
    <location>
        <begin position="637"/>
        <end position="646"/>
    </location>
</feature>
<comment type="caution">
    <text evidence="11">The sequence shown here is derived from an EMBL/GenBank/DDBJ whole genome shotgun (WGS) entry which is preliminary data.</text>
</comment>
<keyword evidence="7" id="KW-0539">Nucleus</keyword>
<dbReference type="InterPro" id="IPR019787">
    <property type="entry name" value="Znf_PHD-finger"/>
</dbReference>
<evidence type="ECO:0000313" key="11">
    <source>
        <dbReference type="EMBL" id="KAG2198250.1"/>
    </source>
</evidence>
<dbReference type="Gene3D" id="3.30.40.10">
    <property type="entry name" value="Zinc/RING finger domain, C3HC4 (zinc finger)"/>
    <property type="match status" value="1"/>
</dbReference>
<keyword evidence="2" id="KW-0479">Metal-binding</keyword>
<dbReference type="InterPro" id="IPR019786">
    <property type="entry name" value="Zinc_finger_PHD-type_CS"/>
</dbReference>
<dbReference type="InterPro" id="IPR037818">
    <property type="entry name" value="TAF8"/>
</dbReference>
<dbReference type="GO" id="GO:0008270">
    <property type="term" value="F:zinc ion binding"/>
    <property type="evidence" value="ECO:0007669"/>
    <property type="project" value="UniProtKB-KW"/>
</dbReference>
<evidence type="ECO:0000256" key="3">
    <source>
        <dbReference type="ARBA" id="ARBA00022771"/>
    </source>
</evidence>
<protein>
    <recommendedName>
        <fullName evidence="10">PHD-type domain-containing protein</fullName>
    </recommendedName>
</protein>
<reference evidence="11" key="1">
    <citation type="submission" date="2020-12" db="EMBL/GenBank/DDBJ databases">
        <title>Metabolic potential, ecology and presence of endohyphal bacteria is reflected in genomic diversity of Mucoromycotina.</title>
        <authorList>
            <person name="Muszewska A."/>
            <person name="Okrasinska A."/>
            <person name="Steczkiewicz K."/>
            <person name="Drgas O."/>
            <person name="Orlowska M."/>
            <person name="Perlinska-Lenart U."/>
            <person name="Aleksandrzak-Piekarczyk T."/>
            <person name="Szatraj K."/>
            <person name="Zielenkiewicz U."/>
            <person name="Pilsyk S."/>
            <person name="Malc E."/>
            <person name="Mieczkowski P."/>
            <person name="Kruszewska J.S."/>
            <person name="Biernat P."/>
            <person name="Pawlowska J."/>
        </authorList>
    </citation>
    <scope>NUCLEOTIDE SEQUENCE</scope>
    <source>
        <strain evidence="11">WA0000017839</strain>
    </source>
</reference>
<dbReference type="SUPFAM" id="SSF57903">
    <property type="entry name" value="FYVE/PHD zinc finger"/>
    <property type="match status" value="1"/>
</dbReference>
<dbReference type="PANTHER" id="PTHR46338:SF1">
    <property type="entry name" value="TRANSCRIPTION INITIATION FACTOR TFIID SUBUNIT 8"/>
    <property type="match status" value="1"/>
</dbReference>
<dbReference type="PROSITE" id="PS01359">
    <property type="entry name" value="ZF_PHD_1"/>
    <property type="match status" value="1"/>
</dbReference>
<dbReference type="InterPro" id="IPR011011">
    <property type="entry name" value="Znf_FYVE_PHD"/>
</dbReference>
<feature type="domain" description="PHD-type" evidence="10">
    <location>
        <begin position="663"/>
        <end position="712"/>
    </location>
</feature>
<feature type="region of interest" description="Disordered" evidence="9">
    <location>
        <begin position="453"/>
        <end position="487"/>
    </location>
</feature>
<feature type="compositionally biased region" description="Low complexity" evidence="9">
    <location>
        <begin position="586"/>
        <end position="615"/>
    </location>
</feature>
<feature type="compositionally biased region" description="Basic and acidic residues" evidence="9">
    <location>
        <begin position="616"/>
        <end position="626"/>
    </location>
</feature>
<name>A0A8H7QTZ9_9FUNG</name>
<evidence type="ECO:0000256" key="6">
    <source>
        <dbReference type="ARBA" id="ARBA00023163"/>
    </source>
</evidence>
<dbReference type="GO" id="GO:0005669">
    <property type="term" value="C:transcription factor TFIID complex"/>
    <property type="evidence" value="ECO:0007669"/>
    <property type="project" value="InterPro"/>
</dbReference>
<accession>A0A8H7QTZ9</accession>
<keyword evidence="4" id="KW-0862">Zinc</keyword>
<dbReference type="Pfam" id="PF07524">
    <property type="entry name" value="Bromo_TP"/>
    <property type="match status" value="1"/>
</dbReference>
<dbReference type="AlphaFoldDB" id="A0A8H7QTZ9"/>